<dbReference type="GO" id="GO:0008360">
    <property type="term" value="P:regulation of cell shape"/>
    <property type="evidence" value="ECO:0007669"/>
    <property type="project" value="UniProtKB-KW"/>
</dbReference>
<comment type="function">
    <text evidence="2 20">Cell wall formation.</text>
</comment>
<name>A0AAW8R5P7_9ALTE</name>
<dbReference type="Gene3D" id="3.30.43.10">
    <property type="entry name" value="Uridine Diphospho-n-acetylenolpyruvylglucosamine Reductase, domain 2"/>
    <property type="match status" value="1"/>
</dbReference>
<evidence type="ECO:0000256" key="3">
    <source>
        <dbReference type="ARBA" id="ARBA00004496"/>
    </source>
</evidence>
<dbReference type="GO" id="GO:0071949">
    <property type="term" value="F:FAD binding"/>
    <property type="evidence" value="ECO:0007669"/>
    <property type="project" value="InterPro"/>
</dbReference>
<organism evidence="22 23">
    <name type="scientific">Brumicola blandensis</name>
    <dbReference type="NCBI Taxonomy" id="3075611"/>
    <lineage>
        <taxon>Bacteria</taxon>
        <taxon>Pseudomonadati</taxon>
        <taxon>Pseudomonadota</taxon>
        <taxon>Gammaproteobacteria</taxon>
        <taxon>Alteromonadales</taxon>
        <taxon>Alteromonadaceae</taxon>
        <taxon>Brumicola</taxon>
    </lineage>
</organism>
<feature type="active site" evidence="20">
    <location>
        <position position="320"/>
    </location>
</feature>
<dbReference type="GO" id="GO:0009252">
    <property type="term" value="P:peptidoglycan biosynthetic process"/>
    <property type="evidence" value="ECO:0007669"/>
    <property type="project" value="UniProtKB-UniRule"/>
</dbReference>
<dbReference type="PANTHER" id="PTHR21071:SF4">
    <property type="entry name" value="UDP-N-ACETYLENOLPYRUVOYLGLUCOSAMINE REDUCTASE"/>
    <property type="match status" value="1"/>
</dbReference>
<comment type="caution">
    <text evidence="22">The sequence shown here is derived from an EMBL/GenBank/DDBJ whole genome shotgun (WGS) entry which is preliminary data.</text>
</comment>
<dbReference type="NCBIfam" id="TIGR00179">
    <property type="entry name" value="murB"/>
    <property type="match status" value="1"/>
</dbReference>
<dbReference type="GO" id="GO:0005829">
    <property type="term" value="C:cytosol"/>
    <property type="evidence" value="ECO:0007669"/>
    <property type="project" value="TreeGrafter"/>
</dbReference>
<accession>A0AAW8R5P7</accession>
<evidence type="ECO:0000259" key="21">
    <source>
        <dbReference type="PROSITE" id="PS51387"/>
    </source>
</evidence>
<dbReference type="SUPFAM" id="SSF56176">
    <property type="entry name" value="FAD-binding/transporter-associated domain-like"/>
    <property type="match status" value="1"/>
</dbReference>
<keyword evidence="16 20" id="KW-0131">Cell cycle</keyword>
<gene>
    <name evidence="20 22" type="primary">murB</name>
    <name evidence="22" type="ORF">RM544_17595</name>
</gene>
<comment type="subcellular location">
    <subcellularLocation>
        <location evidence="3 20">Cytoplasm</location>
    </subcellularLocation>
</comment>
<comment type="similarity">
    <text evidence="5 20">Belongs to the MurB family.</text>
</comment>
<dbReference type="PANTHER" id="PTHR21071">
    <property type="entry name" value="UDP-N-ACETYLENOLPYRUVOYLGLUCOSAMINE REDUCTASE"/>
    <property type="match status" value="1"/>
</dbReference>
<evidence type="ECO:0000256" key="9">
    <source>
        <dbReference type="ARBA" id="ARBA00022618"/>
    </source>
</evidence>
<evidence type="ECO:0000256" key="1">
    <source>
        <dbReference type="ARBA" id="ARBA00001974"/>
    </source>
</evidence>
<comment type="cofactor">
    <cofactor evidence="1 20">
        <name>FAD</name>
        <dbReference type="ChEBI" id="CHEBI:57692"/>
    </cofactor>
</comment>
<dbReference type="InterPro" id="IPR016169">
    <property type="entry name" value="FAD-bd_PCMH_sub2"/>
</dbReference>
<protein>
    <recommendedName>
        <fullName evidence="7 20">UDP-N-acetylenolpyruvoylglucosamine reductase</fullName>
        <ecNumber evidence="6 20">1.3.1.98</ecNumber>
    </recommendedName>
    <alternativeName>
        <fullName evidence="18 20">UDP-N-acetylmuramate dehydrogenase</fullName>
    </alternativeName>
</protein>
<evidence type="ECO:0000256" key="14">
    <source>
        <dbReference type="ARBA" id="ARBA00022984"/>
    </source>
</evidence>
<evidence type="ECO:0000256" key="20">
    <source>
        <dbReference type="HAMAP-Rule" id="MF_00037"/>
    </source>
</evidence>
<dbReference type="GO" id="GO:0008762">
    <property type="term" value="F:UDP-N-acetylmuramate dehydrogenase activity"/>
    <property type="evidence" value="ECO:0007669"/>
    <property type="project" value="UniProtKB-UniRule"/>
</dbReference>
<feature type="active site" description="Proton donor" evidence="20">
    <location>
        <position position="224"/>
    </location>
</feature>
<dbReference type="EC" id="1.3.1.98" evidence="6 20"/>
<dbReference type="Gene3D" id="3.90.78.10">
    <property type="entry name" value="UDP-N-acetylenolpyruvoylglucosamine reductase, C-terminal domain"/>
    <property type="match status" value="1"/>
</dbReference>
<dbReference type="PROSITE" id="PS51387">
    <property type="entry name" value="FAD_PCMH"/>
    <property type="match status" value="1"/>
</dbReference>
<evidence type="ECO:0000256" key="13">
    <source>
        <dbReference type="ARBA" id="ARBA00022960"/>
    </source>
</evidence>
<evidence type="ECO:0000256" key="12">
    <source>
        <dbReference type="ARBA" id="ARBA00022857"/>
    </source>
</evidence>
<dbReference type="InterPro" id="IPR016166">
    <property type="entry name" value="FAD-bd_PCMH"/>
</dbReference>
<dbReference type="InterPro" id="IPR011601">
    <property type="entry name" value="MurB_C"/>
</dbReference>
<dbReference type="HAMAP" id="MF_00037">
    <property type="entry name" value="MurB"/>
    <property type="match status" value="1"/>
</dbReference>
<evidence type="ECO:0000256" key="10">
    <source>
        <dbReference type="ARBA" id="ARBA00022630"/>
    </source>
</evidence>
<feature type="active site" evidence="20">
    <location>
        <position position="156"/>
    </location>
</feature>
<dbReference type="EMBL" id="JAVRIE010000013">
    <property type="protein sequence ID" value="MDT0584364.1"/>
    <property type="molecule type" value="Genomic_DNA"/>
</dbReference>
<keyword evidence="9 20" id="KW-0132">Cell division</keyword>
<feature type="domain" description="FAD-binding PCMH-type" evidence="21">
    <location>
        <begin position="12"/>
        <end position="180"/>
    </location>
</feature>
<dbReference type="NCBIfam" id="NF000755">
    <property type="entry name" value="PRK00046.1"/>
    <property type="match status" value="1"/>
</dbReference>
<evidence type="ECO:0000256" key="19">
    <source>
        <dbReference type="ARBA" id="ARBA00048914"/>
    </source>
</evidence>
<evidence type="ECO:0000256" key="11">
    <source>
        <dbReference type="ARBA" id="ARBA00022827"/>
    </source>
</evidence>
<keyword evidence="11 20" id="KW-0274">FAD</keyword>
<evidence type="ECO:0000256" key="15">
    <source>
        <dbReference type="ARBA" id="ARBA00023002"/>
    </source>
</evidence>
<keyword evidence="23" id="KW-1185">Reference proteome</keyword>
<evidence type="ECO:0000313" key="22">
    <source>
        <dbReference type="EMBL" id="MDT0584364.1"/>
    </source>
</evidence>
<keyword evidence="8 20" id="KW-0963">Cytoplasm</keyword>
<proteinExistence type="inferred from homology"/>
<evidence type="ECO:0000256" key="18">
    <source>
        <dbReference type="ARBA" id="ARBA00031026"/>
    </source>
</evidence>
<keyword evidence="15 20" id="KW-0560">Oxidoreductase</keyword>
<dbReference type="InterPro" id="IPR016167">
    <property type="entry name" value="FAD-bd_PCMH_sub1"/>
</dbReference>
<evidence type="ECO:0000256" key="4">
    <source>
        <dbReference type="ARBA" id="ARBA00004752"/>
    </source>
</evidence>
<comment type="pathway">
    <text evidence="4 20">Cell wall biogenesis; peptidoglycan biosynthesis.</text>
</comment>
<sequence length="332" mass="37368">MTSLKHSHTFGLNASCEKIHYIDSIEALKLHYQRSDRQAEYILGEGSNTIFLDDFEGDVVLNQLKGKAHQENENSHNLSVGSGENWHDLVSWTLAQKIYGFENLALIPGTVGAAPIQNIGAYGVEIAQFITSVEFYDIDENRMKLIKNEECRFGYRDSIFKHELFNRCFITAVNFLLPKKHTVNATYAPLDTLIKPCPEEIYTKVIEVRKSKLPDPKIQGNAGSFFKNPVISKEKLKSLLATHSKIPYFEVNDSAVKVPAAWLIDQLGFKGKEYRGVRCHDKQPLVLVNSGNGDGEGLLMLAREITQKVTQAFDIKLENEVRLVGRQGLVTL</sequence>
<dbReference type="RefSeq" id="WP_311363135.1">
    <property type="nucleotide sequence ID" value="NZ_JAVRIE010000013.1"/>
</dbReference>
<evidence type="ECO:0000256" key="6">
    <source>
        <dbReference type="ARBA" id="ARBA00012518"/>
    </source>
</evidence>
<keyword evidence="10 20" id="KW-0285">Flavoprotein</keyword>
<dbReference type="Gene3D" id="3.30.465.10">
    <property type="match status" value="1"/>
</dbReference>
<evidence type="ECO:0000313" key="23">
    <source>
        <dbReference type="Proteomes" id="UP001249020"/>
    </source>
</evidence>
<evidence type="ECO:0000256" key="8">
    <source>
        <dbReference type="ARBA" id="ARBA00022490"/>
    </source>
</evidence>
<keyword evidence="17 20" id="KW-0961">Cell wall biogenesis/degradation</keyword>
<dbReference type="InterPro" id="IPR006094">
    <property type="entry name" value="Oxid_FAD_bind_N"/>
</dbReference>
<evidence type="ECO:0000256" key="17">
    <source>
        <dbReference type="ARBA" id="ARBA00023316"/>
    </source>
</evidence>
<dbReference type="InterPro" id="IPR036635">
    <property type="entry name" value="MurB_C_sf"/>
</dbReference>
<dbReference type="AlphaFoldDB" id="A0AAW8R5P7"/>
<dbReference type="SUPFAM" id="SSF56194">
    <property type="entry name" value="Uridine diphospho-N-Acetylenolpyruvylglucosamine reductase, MurB, C-terminal domain"/>
    <property type="match status" value="1"/>
</dbReference>
<keyword evidence="12 20" id="KW-0521">NADP</keyword>
<dbReference type="Proteomes" id="UP001249020">
    <property type="component" value="Unassembled WGS sequence"/>
</dbReference>
<evidence type="ECO:0000256" key="2">
    <source>
        <dbReference type="ARBA" id="ARBA00003921"/>
    </source>
</evidence>
<dbReference type="InterPro" id="IPR036318">
    <property type="entry name" value="FAD-bd_PCMH-like_sf"/>
</dbReference>
<dbReference type="Pfam" id="PF02873">
    <property type="entry name" value="MurB_C"/>
    <property type="match status" value="1"/>
</dbReference>
<keyword evidence="14 20" id="KW-0573">Peptidoglycan synthesis</keyword>
<evidence type="ECO:0000256" key="16">
    <source>
        <dbReference type="ARBA" id="ARBA00023306"/>
    </source>
</evidence>
<dbReference type="GO" id="GO:0051301">
    <property type="term" value="P:cell division"/>
    <property type="evidence" value="ECO:0007669"/>
    <property type="project" value="UniProtKB-KW"/>
</dbReference>
<reference evidence="22 23" key="1">
    <citation type="submission" date="2023-09" db="EMBL/GenBank/DDBJ databases">
        <authorList>
            <person name="Rey-Velasco X."/>
        </authorList>
    </citation>
    <scope>NUCLEOTIDE SEQUENCE [LARGE SCALE GENOMIC DNA]</scope>
    <source>
        <strain evidence="22 23">W409</strain>
    </source>
</reference>
<comment type="catalytic activity">
    <reaction evidence="19 20">
        <text>UDP-N-acetyl-alpha-D-muramate + NADP(+) = UDP-N-acetyl-3-O-(1-carboxyvinyl)-alpha-D-glucosamine + NADPH + H(+)</text>
        <dbReference type="Rhea" id="RHEA:12248"/>
        <dbReference type="ChEBI" id="CHEBI:15378"/>
        <dbReference type="ChEBI" id="CHEBI:57783"/>
        <dbReference type="ChEBI" id="CHEBI:58349"/>
        <dbReference type="ChEBI" id="CHEBI:68483"/>
        <dbReference type="ChEBI" id="CHEBI:70757"/>
        <dbReference type="EC" id="1.3.1.98"/>
    </reaction>
</comment>
<dbReference type="GO" id="GO:0071555">
    <property type="term" value="P:cell wall organization"/>
    <property type="evidence" value="ECO:0007669"/>
    <property type="project" value="UniProtKB-KW"/>
</dbReference>
<evidence type="ECO:0000256" key="7">
    <source>
        <dbReference type="ARBA" id="ARBA00015188"/>
    </source>
</evidence>
<dbReference type="InterPro" id="IPR003170">
    <property type="entry name" value="MurB"/>
</dbReference>
<keyword evidence="13 20" id="KW-0133">Cell shape</keyword>
<dbReference type="Pfam" id="PF01565">
    <property type="entry name" value="FAD_binding_4"/>
    <property type="match status" value="1"/>
</dbReference>
<evidence type="ECO:0000256" key="5">
    <source>
        <dbReference type="ARBA" id="ARBA00010485"/>
    </source>
</evidence>